<keyword evidence="4 12" id="KW-0812">Transmembrane</keyword>
<evidence type="ECO:0000313" key="14">
    <source>
        <dbReference type="EMBL" id="SDO09826.1"/>
    </source>
</evidence>
<proteinExistence type="inferred from homology"/>
<gene>
    <name evidence="14" type="ORF">SAMN04487957_103327</name>
</gene>
<dbReference type="Gene3D" id="3.10.50.40">
    <property type="match status" value="1"/>
</dbReference>
<feature type="domain" description="PpiC" evidence="13">
    <location>
        <begin position="256"/>
        <end position="355"/>
    </location>
</feature>
<evidence type="ECO:0000256" key="1">
    <source>
        <dbReference type="ARBA" id="ARBA00004382"/>
    </source>
</evidence>
<dbReference type="SUPFAM" id="SSF54534">
    <property type="entry name" value="FKBP-like"/>
    <property type="match status" value="1"/>
</dbReference>
<evidence type="ECO:0000256" key="9">
    <source>
        <dbReference type="ARBA" id="ARBA00040743"/>
    </source>
</evidence>
<evidence type="ECO:0000256" key="10">
    <source>
        <dbReference type="ARBA" id="ARBA00042775"/>
    </source>
</evidence>
<dbReference type="SUPFAM" id="SSF109998">
    <property type="entry name" value="Triger factor/SurA peptide-binding domain-like"/>
    <property type="match status" value="1"/>
</dbReference>
<evidence type="ECO:0000256" key="2">
    <source>
        <dbReference type="ARBA" id="ARBA00022475"/>
    </source>
</evidence>
<protein>
    <recommendedName>
        <fullName evidence="9">Periplasmic chaperone PpiD</fullName>
    </recommendedName>
    <alternativeName>
        <fullName evidence="10">Periplasmic folding chaperone</fullName>
    </alternativeName>
</protein>
<keyword evidence="15" id="KW-1185">Reference proteome</keyword>
<evidence type="ECO:0000256" key="5">
    <source>
        <dbReference type="ARBA" id="ARBA00022989"/>
    </source>
</evidence>
<dbReference type="EMBL" id="FNIV01000003">
    <property type="protein sequence ID" value="SDO09826.1"/>
    <property type="molecule type" value="Genomic_DNA"/>
</dbReference>
<dbReference type="InterPro" id="IPR000297">
    <property type="entry name" value="PPIase_PpiC"/>
</dbReference>
<evidence type="ECO:0000256" key="4">
    <source>
        <dbReference type="ARBA" id="ARBA00022692"/>
    </source>
</evidence>
<evidence type="ECO:0000256" key="7">
    <source>
        <dbReference type="ARBA" id="ARBA00023186"/>
    </source>
</evidence>
<keyword evidence="6 12" id="KW-0472">Membrane</keyword>
<dbReference type="PANTHER" id="PTHR47529">
    <property type="entry name" value="PEPTIDYL-PROLYL CIS-TRANS ISOMERASE D"/>
    <property type="match status" value="1"/>
</dbReference>
<dbReference type="OrthoDB" id="9812372at2"/>
<dbReference type="PANTHER" id="PTHR47529:SF1">
    <property type="entry name" value="PERIPLASMIC CHAPERONE PPID"/>
    <property type="match status" value="1"/>
</dbReference>
<evidence type="ECO:0000256" key="11">
    <source>
        <dbReference type="PROSITE-ProRule" id="PRU00278"/>
    </source>
</evidence>
<evidence type="ECO:0000259" key="13">
    <source>
        <dbReference type="PROSITE" id="PS50198"/>
    </source>
</evidence>
<comment type="similarity">
    <text evidence="8">Belongs to the PpiD chaperone family.</text>
</comment>
<dbReference type="Pfam" id="PF00639">
    <property type="entry name" value="Rotamase"/>
    <property type="match status" value="1"/>
</dbReference>
<name>A0A1H0GRZ0_9GAMM</name>
<dbReference type="Gene3D" id="1.10.4030.10">
    <property type="entry name" value="Porin chaperone SurA, peptide-binding domain"/>
    <property type="match status" value="1"/>
</dbReference>
<reference evidence="15" key="1">
    <citation type="submission" date="2016-10" db="EMBL/GenBank/DDBJ databases">
        <authorList>
            <person name="Varghese N."/>
            <person name="Submissions S."/>
        </authorList>
    </citation>
    <scope>NUCLEOTIDE SEQUENCE [LARGE SCALE GENOMIC DNA]</scope>
    <source>
        <strain evidence="15">CGMCC 1.6444</strain>
    </source>
</reference>
<dbReference type="InterPro" id="IPR046357">
    <property type="entry name" value="PPIase_dom_sf"/>
</dbReference>
<comment type="subcellular location">
    <subcellularLocation>
        <location evidence="1">Cell inner membrane</location>
        <topology evidence="1">Single-pass type II membrane protein</topology>
        <orientation evidence="1">Periplasmic side</orientation>
    </subcellularLocation>
</comment>
<dbReference type="InterPro" id="IPR023058">
    <property type="entry name" value="PPIase_PpiC_CS"/>
</dbReference>
<evidence type="ECO:0000313" key="15">
    <source>
        <dbReference type="Proteomes" id="UP000199075"/>
    </source>
</evidence>
<evidence type="ECO:0000256" key="8">
    <source>
        <dbReference type="ARBA" id="ARBA00038408"/>
    </source>
</evidence>
<dbReference type="GO" id="GO:0003755">
    <property type="term" value="F:peptidyl-prolyl cis-trans isomerase activity"/>
    <property type="evidence" value="ECO:0007669"/>
    <property type="project" value="UniProtKB-KW"/>
</dbReference>
<evidence type="ECO:0000256" key="6">
    <source>
        <dbReference type="ARBA" id="ARBA00023136"/>
    </source>
</evidence>
<keyword evidence="11" id="KW-0697">Rotamase</keyword>
<keyword evidence="5 12" id="KW-1133">Transmembrane helix</keyword>
<dbReference type="RefSeq" id="WP_089677613.1">
    <property type="nucleotide sequence ID" value="NZ_FNIV01000003.1"/>
</dbReference>
<evidence type="ECO:0000256" key="3">
    <source>
        <dbReference type="ARBA" id="ARBA00022519"/>
    </source>
</evidence>
<keyword evidence="3" id="KW-0997">Cell inner membrane</keyword>
<dbReference type="PROSITE" id="PS50198">
    <property type="entry name" value="PPIC_PPIASE_2"/>
    <property type="match status" value="1"/>
</dbReference>
<dbReference type="PROSITE" id="PS01096">
    <property type="entry name" value="PPIC_PPIASE_1"/>
    <property type="match status" value="1"/>
</dbReference>
<dbReference type="InterPro" id="IPR027304">
    <property type="entry name" value="Trigger_fact/SurA_dom_sf"/>
</dbReference>
<sequence length="605" mass="67557">MLQSIRDRSRSWGAKIIIGAVVVTMALFGVESLVGLFGNSGDEVAEVNGEPIMRQELELAVQRAIRSGQVPPEQERALRAQMLDQLITDRVLRQYAEEGGLHFSEEQLDQIIVSLPEFQDQEGRFDSDLFRNRLASAGYTPVGFREQLRQDMQQQQLQQGLAFSDFTLESERERLAKLQRQTRTFRHAAIDAASLDEEVAASESQIEAYYEQHQEAFRRPEQVRLEYVVVDRQAMAAEVEVDEAALRDAWREATADADRRLSHIMVTFGDERSREEAVSRLEEVQARLEEGEAFSELAAEFSDDTVSAEQGGDLGVVSRGFFGEAFDEAAFSLGEGEVSGIVETDNGLHLLKVTGLEREAFAEMRDELRRQLARDAVSDAFNDKVQQLIDESFSADDLSSVADDLGLELETSDWISREGAEGVLAEPGVMSQAFSDDVLGEGYNSEVIELDSDRRLVLRVAEHREATTLPLTEVRDEVRAEVEAELRREALLARADELVTTLRDGESVELDWQQAEAVSRQQSQGLSRTLMDAAFRLPAPEGETPTYGRVADGDRAVIIALESVGEGEIDEQVEQFVASMAERLRAQAAIQGLIEHLRSEAEIRR</sequence>
<evidence type="ECO:0000256" key="12">
    <source>
        <dbReference type="SAM" id="Phobius"/>
    </source>
</evidence>
<organism evidence="14 15">
    <name type="scientific">Halomonas shengliensis</name>
    <dbReference type="NCBI Taxonomy" id="419597"/>
    <lineage>
        <taxon>Bacteria</taxon>
        <taxon>Pseudomonadati</taxon>
        <taxon>Pseudomonadota</taxon>
        <taxon>Gammaproteobacteria</taxon>
        <taxon>Oceanospirillales</taxon>
        <taxon>Halomonadaceae</taxon>
        <taxon>Halomonas</taxon>
    </lineage>
</organism>
<keyword evidence="11 14" id="KW-0413">Isomerase</keyword>
<dbReference type="GO" id="GO:0005886">
    <property type="term" value="C:plasma membrane"/>
    <property type="evidence" value="ECO:0007669"/>
    <property type="project" value="UniProtKB-SubCell"/>
</dbReference>
<accession>A0A1H0GRZ0</accession>
<dbReference type="Proteomes" id="UP000199075">
    <property type="component" value="Unassembled WGS sequence"/>
</dbReference>
<keyword evidence="2" id="KW-1003">Cell membrane</keyword>
<dbReference type="Pfam" id="PF13624">
    <property type="entry name" value="SurA_N_3"/>
    <property type="match status" value="1"/>
</dbReference>
<dbReference type="InterPro" id="IPR052029">
    <property type="entry name" value="PpiD_chaperone"/>
</dbReference>
<dbReference type="AlphaFoldDB" id="A0A1H0GRZ0"/>
<feature type="transmembrane region" description="Helical" evidence="12">
    <location>
        <begin position="12"/>
        <end position="30"/>
    </location>
</feature>
<dbReference type="STRING" id="419597.SAMN04487957_103327"/>
<keyword evidence="7" id="KW-0143">Chaperone</keyword>